<proteinExistence type="predicted"/>
<gene>
    <name evidence="1" type="ORF">S03H2_30659</name>
</gene>
<feature type="non-terminal residue" evidence="1">
    <location>
        <position position="1"/>
    </location>
</feature>
<dbReference type="EMBL" id="BARU01018556">
    <property type="protein sequence ID" value="GAH57869.1"/>
    <property type="molecule type" value="Genomic_DNA"/>
</dbReference>
<protein>
    <submittedName>
        <fullName evidence="1">Uncharacterized protein</fullName>
    </submittedName>
</protein>
<evidence type="ECO:0000313" key="1">
    <source>
        <dbReference type="EMBL" id="GAH57869.1"/>
    </source>
</evidence>
<dbReference type="AlphaFoldDB" id="X1HVL2"/>
<accession>X1HVL2</accession>
<comment type="caution">
    <text evidence="1">The sequence shown here is derived from an EMBL/GenBank/DDBJ whole genome shotgun (WGS) entry which is preliminary data.</text>
</comment>
<organism evidence="1">
    <name type="scientific">marine sediment metagenome</name>
    <dbReference type="NCBI Taxonomy" id="412755"/>
    <lineage>
        <taxon>unclassified sequences</taxon>
        <taxon>metagenomes</taxon>
        <taxon>ecological metagenomes</taxon>
    </lineage>
</organism>
<name>X1HVL2_9ZZZZ</name>
<sequence length="190" mass="21564">GKSIMGDDASSVLNKILLEGKILGSSQWIRGGYKCVCFTESPITELAAIFSLAKIAADESQRPRYEPFGVAVTKEWLFSKGGRPVIYQSESEFALLPEEMRYRHVRYEPGRRIDHTWEREWRIRTEELILDPKQTLVVVPTADHAYDVTYGYSEPEPDGYGSDGQPSCVYHAPKWMAVSLDLFGLHEIGY</sequence>
<reference evidence="1" key="1">
    <citation type="journal article" date="2014" name="Front. Microbiol.">
        <title>High frequency of phylogenetically diverse reductive dehalogenase-homologous genes in deep subseafloor sedimentary metagenomes.</title>
        <authorList>
            <person name="Kawai M."/>
            <person name="Futagami T."/>
            <person name="Toyoda A."/>
            <person name="Takaki Y."/>
            <person name="Nishi S."/>
            <person name="Hori S."/>
            <person name="Arai W."/>
            <person name="Tsubouchi T."/>
            <person name="Morono Y."/>
            <person name="Uchiyama I."/>
            <person name="Ito T."/>
            <person name="Fujiyama A."/>
            <person name="Inagaki F."/>
            <person name="Takami H."/>
        </authorList>
    </citation>
    <scope>NUCLEOTIDE SEQUENCE</scope>
    <source>
        <strain evidence="1">Expedition CK06-06</strain>
    </source>
</reference>